<dbReference type="PROSITE" id="PS50109">
    <property type="entry name" value="HIS_KIN"/>
    <property type="match status" value="1"/>
</dbReference>
<evidence type="ECO:0000259" key="13">
    <source>
        <dbReference type="PROSITE" id="PS50885"/>
    </source>
</evidence>
<sequence>MIRFGSIRQRLITMHVIAVLAATVVLPLALYWRIETTARNLHERALREQAAQIAQYLHRQADGHWTLVLPEQLRHLYSAGYERYGYAILSASGQVLFSNNGVNQPLSRIKYLDDRLAYFERQVEQSHLFGATVPIRVDGETVWVQVSEDEAHRDVLIDDVVATFLPHVAWVVVPILLALLGVDLLIFHRALHPLEEASLLAQQIGPARTELRLPEARMPRDIVPLVRAVNEALDRLEAGFTMQRDFIADAAHELRTPLAILRAQVEAIDDRGAAAALLSDIEGMARIVNQLIDVAESDTLTITPDDVADLHAVAVEVAAFMAPVAVAAGKSLAVTGDTAPVWVEGKAGALFPAIRNLVENAIIHTAAGTTVDIAVAPDGRISVHDEGPGIPAEWRDLIFQRFWRGDRRRTGGAGLGLSIVARVVKVHGGSVEVADAPKRGSIFSIKLRSAAGAGNVAVSPDP</sequence>
<dbReference type="Gene3D" id="3.30.565.10">
    <property type="entry name" value="Histidine kinase-like ATPase, C-terminal domain"/>
    <property type="match status" value="1"/>
</dbReference>
<evidence type="ECO:0000256" key="9">
    <source>
        <dbReference type="ARBA" id="ARBA00023012"/>
    </source>
</evidence>
<evidence type="ECO:0000256" key="5">
    <source>
        <dbReference type="ARBA" id="ARBA00022679"/>
    </source>
</evidence>
<dbReference type="CDD" id="cd00082">
    <property type="entry name" value="HisKA"/>
    <property type="match status" value="1"/>
</dbReference>
<dbReference type="PROSITE" id="PS50885">
    <property type="entry name" value="HAMP"/>
    <property type="match status" value="1"/>
</dbReference>
<keyword evidence="7" id="KW-0418">Kinase</keyword>
<evidence type="ECO:0000313" key="15">
    <source>
        <dbReference type="Proteomes" id="UP000239724"/>
    </source>
</evidence>
<evidence type="ECO:0000256" key="4">
    <source>
        <dbReference type="ARBA" id="ARBA00022553"/>
    </source>
</evidence>
<feature type="transmembrane region" description="Helical" evidence="11">
    <location>
        <begin position="12"/>
        <end position="34"/>
    </location>
</feature>
<proteinExistence type="predicted"/>
<keyword evidence="4" id="KW-0597">Phosphoprotein</keyword>
<dbReference type="SUPFAM" id="SSF55874">
    <property type="entry name" value="ATPase domain of HSP90 chaperone/DNA topoisomerase II/histidine kinase"/>
    <property type="match status" value="1"/>
</dbReference>
<evidence type="ECO:0000256" key="8">
    <source>
        <dbReference type="ARBA" id="ARBA00022989"/>
    </source>
</evidence>
<dbReference type="PANTHER" id="PTHR45436:SF15">
    <property type="entry name" value="SENSOR HISTIDINE KINASE CUSS"/>
    <property type="match status" value="1"/>
</dbReference>
<evidence type="ECO:0000259" key="12">
    <source>
        <dbReference type="PROSITE" id="PS50109"/>
    </source>
</evidence>
<dbReference type="EC" id="2.7.13.3" evidence="3"/>
<dbReference type="Pfam" id="PF02518">
    <property type="entry name" value="HATPase_c"/>
    <property type="match status" value="1"/>
</dbReference>
<evidence type="ECO:0000256" key="1">
    <source>
        <dbReference type="ARBA" id="ARBA00000085"/>
    </source>
</evidence>
<keyword evidence="15" id="KW-1185">Reference proteome</keyword>
<accession>A0A2S6MVC7</accession>
<evidence type="ECO:0000313" key="14">
    <source>
        <dbReference type="EMBL" id="PPQ26316.1"/>
    </source>
</evidence>
<dbReference type="SMART" id="SM00387">
    <property type="entry name" value="HATPase_c"/>
    <property type="match status" value="1"/>
</dbReference>
<dbReference type="GO" id="GO:0005886">
    <property type="term" value="C:plasma membrane"/>
    <property type="evidence" value="ECO:0007669"/>
    <property type="project" value="TreeGrafter"/>
</dbReference>
<dbReference type="Pfam" id="PF00512">
    <property type="entry name" value="HisKA"/>
    <property type="match status" value="1"/>
</dbReference>
<dbReference type="InterPro" id="IPR050428">
    <property type="entry name" value="TCS_sensor_his_kinase"/>
</dbReference>
<reference evidence="14 15" key="1">
    <citation type="journal article" date="2018" name="Arch. Microbiol.">
        <title>New insights into the metabolic potential of the phototrophic purple bacterium Rhodopila globiformis DSM 161(T) from its draft genome sequence and evidence for a vanadium-dependent nitrogenase.</title>
        <authorList>
            <person name="Imhoff J.F."/>
            <person name="Rahn T."/>
            <person name="Kunzel S."/>
            <person name="Neulinger S.C."/>
        </authorList>
    </citation>
    <scope>NUCLEOTIDE SEQUENCE [LARGE SCALE GENOMIC DNA]</scope>
    <source>
        <strain evidence="14 15">DSM 161</strain>
    </source>
</reference>
<evidence type="ECO:0000256" key="6">
    <source>
        <dbReference type="ARBA" id="ARBA00022692"/>
    </source>
</evidence>
<dbReference type="PRINTS" id="PR00344">
    <property type="entry name" value="BCTRLSENSOR"/>
</dbReference>
<keyword evidence="5" id="KW-0808">Transferase</keyword>
<dbReference type="InterPro" id="IPR003661">
    <property type="entry name" value="HisK_dim/P_dom"/>
</dbReference>
<evidence type="ECO:0000256" key="7">
    <source>
        <dbReference type="ARBA" id="ARBA00022777"/>
    </source>
</evidence>
<feature type="domain" description="HAMP" evidence="13">
    <location>
        <begin position="188"/>
        <end position="241"/>
    </location>
</feature>
<keyword evidence="6 11" id="KW-0812">Transmembrane</keyword>
<dbReference type="AlphaFoldDB" id="A0A2S6MVC7"/>
<dbReference type="InterPro" id="IPR003594">
    <property type="entry name" value="HATPase_dom"/>
</dbReference>
<dbReference type="InterPro" id="IPR004358">
    <property type="entry name" value="Sig_transdc_His_kin-like_C"/>
</dbReference>
<gene>
    <name evidence="14" type="ORF">CCS01_30290</name>
</gene>
<keyword evidence="8 11" id="KW-1133">Transmembrane helix</keyword>
<dbReference type="InterPro" id="IPR036097">
    <property type="entry name" value="HisK_dim/P_sf"/>
</dbReference>
<dbReference type="SUPFAM" id="SSF47384">
    <property type="entry name" value="Homodimeric domain of signal transducing histidine kinase"/>
    <property type="match status" value="1"/>
</dbReference>
<dbReference type="InterPro" id="IPR005467">
    <property type="entry name" value="His_kinase_dom"/>
</dbReference>
<protein>
    <recommendedName>
        <fullName evidence="3">histidine kinase</fullName>
        <ecNumber evidence="3">2.7.13.3</ecNumber>
    </recommendedName>
</protein>
<feature type="domain" description="Histidine kinase" evidence="12">
    <location>
        <begin position="249"/>
        <end position="451"/>
    </location>
</feature>
<evidence type="ECO:0000256" key="3">
    <source>
        <dbReference type="ARBA" id="ARBA00012438"/>
    </source>
</evidence>
<organism evidence="14 15">
    <name type="scientific">Rhodopila globiformis</name>
    <name type="common">Rhodopseudomonas globiformis</name>
    <dbReference type="NCBI Taxonomy" id="1071"/>
    <lineage>
        <taxon>Bacteria</taxon>
        <taxon>Pseudomonadati</taxon>
        <taxon>Pseudomonadota</taxon>
        <taxon>Alphaproteobacteria</taxon>
        <taxon>Acetobacterales</taxon>
        <taxon>Acetobacteraceae</taxon>
        <taxon>Rhodopila</taxon>
    </lineage>
</organism>
<dbReference type="SMART" id="SM00388">
    <property type="entry name" value="HisKA"/>
    <property type="match status" value="1"/>
</dbReference>
<dbReference type="CDD" id="cd00075">
    <property type="entry name" value="HATPase"/>
    <property type="match status" value="1"/>
</dbReference>
<dbReference type="InterPro" id="IPR036890">
    <property type="entry name" value="HATPase_C_sf"/>
</dbReference>
<evidence type="ECO:0000256" key="11">
    <source>
        <dbReference type="SAM" id="Phobius"/>
    </source>
</evidence>
<dbReference type="InterPro" id="IPR013727">
    <property type="entry name" value="2CSK_N"/>
</dbReference>
<dbReference type="InterPro" id="IPR003660">
    <property type="entry name" value="HAMP_dom"/>
</dbReference>
<comment type="subcellular location">
    <subcellularLocation>
        <location evidence="2">Membrane</location>
        <topology evidence="2">Multi-pass membrane protein</topology>
    </subcellularLocation>
</comment>
<comment type="caution">
    <text evidence="14">The sequence shown here is derived from an EMBL/GenBank/DDBJ whole genome shotgun (WGS) entry which is preliminary data.</text>
</comment>
<evidence type="ECO:0000256" key="10">
    <source>
        <dbReference type="ARBA" id="ARBA00023136"/>
    </source>
</evidence>
<evidence type="ECO:0000256" key="2">
    <source>
        <dbReference type="ARBA" id="ARBA00004141"/>
    </source>
</evidence>
<dbReference type="RefSeq" id="WP_104522776.1">
    <property type="nucleotide sequence ID" value="NZ_NHRY01000270.1"/>
</dbReference>
<keyword evidence="10 11" id="KW-0472">Membrane</keyword>
<dbReference type="Pfam" id="PF08521">
    <property type="entry name" value="2CSK_N"/>
    <property type="match status" value="1"/>
</dbReference>
<dbReference type="PANTHER" id="PTHR45436">
    <property type="entry name" value="SENSOR HISTIDINE KINASE YKOH"/>
    <property type="match status" value="1"/>
</dbReference>
<dbReference type="Gene3D" id="1.10.287.130">
    <property type="match status" value="1"/>
</dbReference>
<dbReference type="EMBL" id="NHRY01000270">
    <property type="protein sequence ID" value="PPQ26316.1"/>
    <property type="molecule type" value="Genomic_DNA"/>
</dbReference>
<keyword evidence="9" id="KW-0902">Two-component regulatory system</keyword>
<feature type="transmembrane region" description="Helical" evidence="11">
    <location>
        <begin position="168"/>
        <end position="187"/>
    </location>
</feature>
<dbReference type="GO" id="GO:0000155">
    <property type="term" value="F:phosphorelay sensor kinase activity"/>
    <property type="evidence" value="ECO:0007669"/>
    <property type="project" value="InterPro"/>
</dbReference>
<comment type="catalytic activity">
    <reaction evidence="1">
        <text>ATP + protein L-histidine = ADP + protein N-phospho-L-histidine.</text>
        <dbReference type="EC" id="2.7.13.3"/>
    </reaction>
</comment>
<name>A0A2S6MVC7_RHOGL</name>
<dbReference type="OrthoDB" id="8673316at2"/>
<dbReference type="Proteomes" id="UP000239724">
    <property type="component" value="Unassembled WGS sequence"/>
</dbReference>